<dbReference type="Proteomes" id="UP000183940">
    <property type="component" value="Unassembled WGS sequence"/>
</dbReference>
<feature type="transmembrane region" description="Helical" evidence="1">
    <location>
        <begin position="85"/>
        <end position="109"/>
    </location>
</feature>
<feature type="transmembrane region" description="Helical" evidence="1">
    <location>
        <begin position="219"/>
        <end position="240"/>
    </location>
</feature>
<dbReference type="AlphaFoldDB" id="A0A1L9QXL1"/>
<keyword evidence="3" id="KW-1185">Reference proteome</keyword>
<feature type="transmembrane region" description="Helical" evidence="1">
    <location>
        <begin position="402"/>
        <end position="425"/>
    </location>
</feature>
<feature type="transmembrane region" description="Helical" evidence="1">
    <location>
        <begin position="335"/>
        <end position="357"/>
    </location>
</feature>
<keyword evidence="1" id="KW-0472">Membrane</keyword>
<feature type="transmembrane region" description="Helical" evidence="1">
    <location>
        <begin position="140"/>
        <end position="160"/>
    </location>
</feature>
<feature type="transmembrane region" description="Helical" evidence="1">
    <location>
        <begin position="369"/>
        <end position="390"/>
    </location>
</feature>
<feature type="transmembrane region" description="Helical" evidence="1">
    <location>
        <begin position="115"/>
        <end position="133"/>
    </location>
</feature>
<sequence>MNSSSDRHLGLFSLAALLISAHYGLGFVLGTAEKALTLGAAGSLYPLCIALGTFALLGLAQFYWQQVDQIWTVLGDRYGSFVKTLIALMSWLSLIGIDAVQIIAGAFILKVLSLPILPSMVGLAFIFLLISLLPIEKAGVVFKALLVFNIGSLIYALLTLHGLPEYAAIPSQFLPSLTQVGWGQVVGVSLSTVSLVMIDMKYQQYIVQAKTIPTLYGGSLLAALGFMVLAFLPTALVLAAQRSDLLPMEVTGKEVIPYILVTIGGGKDHLLGFLFLLSLVVPALGIGSSILRIQTKTILDLGWFPVSPLSRWLIALFNASLALTIALKGGEIVTLIASFYAAYVSAIWIPFIAYLLTHFQVYAFSKLSVQLSLGIGSLSAMMILIITLFFPQIALWDSAELTILVMGAGFAILGLFFGEAIALWIPAPEVEEEL</sequence>
<accession>A0A1L9QXL1</accession>
<keyword evidence="1" id="KW-1133">Transmembrane helix</keyword>
<proteinExistence type="predicted"/>
<reference evidence="2" key="1">
    <citation type="submission" date="2016-10" db="EMBL/GenBank/DDBJ databases">
        <title>CRISPR-Cas defence system in Roseofilum reptotaenium: evidence of a bacteriophage-cyanobacterium arms race in the coral black band disease.</title>
        <authorList>
            <person name="Buerger P."/>
            <person name="Wood-Charlson E.M."/>
            <person name="Weynberg K.D."/>
            <person name="Willis B."/>
            <person name="Van Oppen M.J."/>
        </authorList>
    </citation>
    <scope>NUCLEOTIDE SEQUENCE [LARGE SCALE GENOMIC DNA]</scope>
    <source>
        <strain evidence="2">AO1-A</strain>
    </source>
</reference>
<comment type="caution">
    <text evidence="2">The sequence shown here is derived from an EMBL/GenBank/DDBJ whole genome shotgun (WGS) entry which is preliminary data.</text>
</comment>
<feature type="transmembrane region" description="Helical" evidence="1">
    <location>
        <begin position="270"/>
        <end position="291"/>
    </location>
</feature>
<organism evidence="2 3">
    <name type="scientific">Roseofilum reptotaenium AO1-A</name>
    <dbReference type="NCBI Taxonomy" id="1925591"/>
    <lineage>
        <taxon>Bacteria</taxon>
        <taxon>Bacillati</taxon>
        <taxon>Cyanobacteriota</taxon>
        <taxon>Cyanophyceae</taxon>
        <taxon>Desertifilales</taxon>
        <taxon>Desertifilaceae</taxon>
        <taxon>Roseofilum</taxon>
    </lineage>
</organism>
<evidence type="ECO:0000256" key="1">
    <source>
        <dbReference type="SAM" id="Phobius"/>
    </source>
</evidence>
<feature type="transmembrane region" description="Helical" evidence="1">
    <location>
        <begin position="42"/>
        <end position="64"/>
    </location>
</feature>
<dbReference type="STRING" id="1925591.BI308_00015"/>
<evidence type="ECO:0000313" key="3">
    <source>
        <dbReference type="Proteomes" id="UP000183940"/>
    </source>
</evidence>
<feature type="transmembrane region" description="Helical" evidence="1">
    <location>
        <begin position="180"/>
        <end position="198"/>
    </location>
</feature>
<gene>
    <name evidence="2" type="ORF">BI308_00015</name>
</gene>
<keyword evidence="1" id="KW-0812">Transmembrane</keyword>
<dbReference type="EMBL" id="MLAW01000001">
    <property type="protein sequence ID" value="OJJ27404.1"/>
    <property type="molecule type" value="Genomic_DNA"/>
</dbReference>
<feature type="transmembrane region" description="Helical" evidence="1">
    <location>
        <begin position="312"/>
        <end position="329"/>
    </location>
</feature>
<evidence type="ECO:0000313" key="2">
    <source>
        <dbReference type="EMBL" id="OJJ27404.1"/>
    </source>
</evidence>
<name>A0A1L9QXL1_9CYAN</name>
<protein>
    <submittedName>
        <fullName evidence="2">Uncharacterized protein</fullName>
    </submittedName>
</protein>